<sequence length="132" mass="14762">MGLRSCKPYNCCLQSKEESKPGGGCPCMCEDWGYCSDRCCDICCQMCVDLCSGLCSGDCSYTFCTVCLNLAQNCLLLFTTQESETSESQLTARTRHELQKQGVHTCEFISGPYNELWIIVVIMAEQKAFEQK</sequence>
<organism evidence="1 2">
    <name type="scientific">Ataeniobius toweri</name>
    <dbReference type="NCBI Taxonomy" id="208326"/>
    <lineage>
        <taxon>Eukaryota</taxon>
        <taxon>Metazoa</taxon>
        <taxon>Chordata</taxon>
        <taxon>Craniata</taxon>
        <taxon>Vertebrata</taxon>
        <taxon>Euteleostomi</taxon>
        <taxon>Actinopterygii</taxon>
        <taxon>Neopterygii</taxon>
        <taxon>Teleostei</taxon>
        <taxon>Neoteleostei</taxon>
        <taxon>Acanthomorphata</taxon>
        <taxon>Ovalentaria</taxon>
        <taxon>Atherinomorphae</taxon>
        <taxon>Cyprinodontiformes</taxon>
        <taxon>Goodeidae</taxon>
        <taxon>Ataeniobius</taxon>
    </lineage>
</organism>
<evidence type="ECO:0000313" key="1">
    <source>
        <dbReference type="EMBL" id="MED6261323.1"/>
    </source>
</evidence>
<reference evidence="1 2" key="1">
    <citation type="submission" date="2021-07" db="EMBL/GenBank/DDBJ databases">
        <authorList>
            <person name="Palmer J.M."/>
        </authorList>
    </citation>
    <scope>NUCLEOTIDE SEQUENCE [LARGE SCALE GENOMIC DNA]</scope>
    <source>
        <strain evidence="1 2">AT_MEX2019</strain>
        <tissue evidence="1">Muscle</tissue>
    </source>
</reference>
<accession>A0ABU7CEX0</accession>
<comment type="caution">
    <text evidence="1">The sequence shown here is derived from an EMBL/GenBank/DDBJ whole genome shotgun (WGS) entry which is preliminary data.</text>
</comment>
<evidence type="ECO:0000313" key="2">
    <source>
        <dbReference type="Proteomes" id="UP001345963"/>
    </source>
</evidence>
<proteinExistence type="predicted"/>
<keyword evidence="2" id="KW-1185">Reference proteome</keyword>
<name>A0ABU7CEX0_9TELE</name>
<protein>
    <submittedName>
        <fullName evidence="1">Uncharacterized protein</fullName>
    </submittedName>
</protein>
<dbReference type="EMBL" id="JAHUTI010089898">
    <property type="protein sequence ID" value="MED6261323.1"/>
    <property type="molecule type" value="Genomic_DNA"/>
</dbReference>
<dbReference type="Proteomes" id="UP001345963">
    <property type="component" value="Unassembled WGS sequence"/>
</dbReference>
<gene>
    <name evidence="1" type="ORF">ATANTOWER_003612</name>
</gene>